<reference evidence="4 5" key="1">
    <citation type="journal article" date="2019" name="Front. Genet.">
        <title>Whole-Genome Sequencing of the Opportunistic Yeast Pathogen Candida inconspicua Uncovers Its Hybrid Origin.</title>
        <authorList>
            <person name="Mixao V."/>
            <person name="Hansen A.P."/>
            <person name="Saus E."/>
            <person name="Boekhout T."/>
            <person name="Lass-Florl C."/>
            <person name="Gabaldon T."/>
        </authorList>
    </citation>
    <scope>NUCLEOTIDE SEQUENCE [LARGE SCALE GENOMIC DNA]</scope>
    <source>
        <strain evidence="4 5">CBS 180</strain>
    </source>
</reference>
<feature type="compositionally biased region" description="Polar residues" evidence="2">
    <location>
        <begin position="220"/>
        <end position="233"/>
    </location>
</feature>
<dbReference type="STRING" id="52247.A0A4T0X006"/>
<dbReference type="Pfam" id="PF12927">
    <property type="entry name" value="DUF3835"/>
    <property type="match status" value="1"/>
</dbReference>
<feature type="region of interest" description="Disordered" evidence="2">
    <location>
        <begin position="216"/>
        <end position="244"/>
    </location>
</feature>
<keyword evidence="5" id="KW-1185">Reference proteome</keyword>
<dbReference type="InterPro" id="IPR024325">
    <property type="entry name" value="DUF3835"/>
</dbReference>
<dbReference type="Proteomes" id="UP000307173">
    <property type="component" value="Unassembled WGS sequence"/>
</dbReference>
<sequence>MDKELKIIDGIVNNLAGIQSFYEFEYEHLSTLLKLLRNFQEETSSSEELSSNCEMFNKDTSMEIEELEKRLQYASKRVDQLKGEIQTRLESKGKLLQLFESLKSVEVMESKGKVEEEELPVMEICEELDDEDKVIKSEVKPYKSKENELRELMAEVERRKGAEVKDDNDDGVVVQNSFRFLSKKEDLKDEKFKDVEEVLEDDGEFRPFVIREEIDEDGNTVKSSMSRIPQMENNQKEEEGDIDEDQITELLEDMGLKEGEEETEKIEEDIQTKFNVATDDLYTLELLADEINDGQDDDGEEGDGGDMIIDNIDEYEWPVIDEEDDDDDDEIDDEVVQDQTLEKMFGTHGKSLFAQQIMELRGQSGGKSGSNTDKKSVTFNEKVEVKEVPDIWDDVRASERESIKVDAEKEVEKKSEKKVSLFKRSIGRDKPVQSNDLNRIDVAVGDVVERQVVEVERPVLKTNLKSLQRDKASGVKIEMPQEWNPLTHQGIEDEDFEIVRREAEVEDVVRVESDEEEGEGEREGDEDGIPVTNIDYANLGEDLETMAKAYVMGLYDEGESIVGPIIEEIDDFAKHNAVVGETSETITEVEEEETDRPMVTDIVEQDIDTVLAQNSVVNEIDVALHDETLATEVALAYAARRREALRQGFDSEEGEFVPRDDAPRVSRFKAARKFKGLA</sequence>
<gene>
    <name evidence="4" type="ORF">CANINC_002944</name>
</gene>
<evidence type="ECO:0000256" key="1">
    <source>
        <dbReference type="SAM" id="Coils"/>
    </source>
</evidence>
<protein>
    <recommendedName>
        <fullName evidence="3">DUF3835 domain-containing protein</fullName>
    </recommendedName>
</protein>
<dbReference type="AlphaFoldDB" id="A0A4T0X006"/>
<dbReference type="EMBL" id="SELW01000482">
    <property type="protein sequence ID" value="TID25466.1"/>
    <property type="molecule type" value="Genomic_DNA"/>
</dbReference>
<feature type="compositionally biased region" description="Acidic residues" evidence="2">
    <location>
        <begin position="513"/>
        <end position="528"/>
    </location>
</feature>
<name>A0A4T0X006_9ASCO</name>
<dbReference type="OrthoDB" id="21413at2759"/>
<feature type="coiled-coil region" evidence="1">
    <location>
        <begin position="57"/>
        <end position="84"/>
    </location>
</feature>
<organism evidence="4 5">
    <name type="scientific">Pichia inconspicua</name>
    <dbReference type="NCBI Taxonomy" id="52247"/>
    <lineage>
        <taxon>Eukaryota</taxon>
        <taxon>Fungi</taxon>
        <taxon>Dikarya</taxon>
        <taxon>Ascomycota</taxon>
        <taxon>Saccharomycotina</taxon>
        <taxon>Pichiomycetes</taxon>
        <taxon>Pichiales</taxon>
        <taxon>Pichiaceae</taxon>
        <taxon>Pichia</taxon>
    </lineage>
</organism>
<feature type="region of interest" description="Disordered" evidence="2">
    <location>
        <begin position="509"/>
        <end position="532"/>
    </location>
</feature>
<evidence type="ECO:0000313" key="5">
    <source>
        <dbReference type="Proteomes" id="UP000307173"/>
    </source>
</evidence>
<evidence type="ECO:0000313" key="4">
    <source>
        <dbReference type="EMBL" id="TID25466.1"/>
    </source>
</evidence>
<evidence type="ECO:0000256" key="2">
    <source>
        <dbReference type="SAM" id="MobiDB-lite"/>
    </source>
</evidence>
<accession>A0A4T0X006</accession>
<comment type="caution">
    <text evidence="4">The sequence shown here is derived from an EMBL/GenBank/DDBJ whole genome shotgun (WGS) entry which is preliminary data.</text>
</comment>
<evidence type="ECO:0000259" key="3">
    <source>
        <dbReference type="Pfam" id="PF12927"/>
    </source>
</evidence>
<proteinExistence type="predicted"/>
<keyword evidence="1" id="KW-0175">Coiled coil</keyword>
<feature type="domain" description="DUF3835" evidence="3">
    <location>
        <begin position="598"/>
        <end position="672"/>
    </location>
</feature>